<dbReference type="SUPFAM" id="SSF51971">
    <property type="entry name" value="Nucleotide-binding domain"/>
    <property type="match status" value="1"/>
</dbReference>
<accession>A0A0D0B171</accession>
<keyword evidence="4 6" id="KW-0274">FAD</keyword>
<dbReference type="PIRSF" id="PIRSF000189">
    <property type="entry name" value="D-aa_oxidase"/>
    <property type="match status" value="1"/>
</dbReference>
<evidence type="ECO:0000256" key="6">
    <source>
        <dbReference type="PIRSR" id="PIRSR000189-1"/>
    </source>
</evidence>
<evidence type="ECO:0000256" key="4">
    <source>
        <dbReference type="ARBA" id="ARBA00022827"/>
    </source>
</evidence>
<dbReference type="FunCoup" id="A0A0D0B171">
    <property type="interactions" value="68"/>
</dbReference>
<dbReference type="STRING" id="930992.A0A0D0B171"/>
<proteinExistence type="inferred from homology"/>
<dbReference type="EMBL" id="KN835309">
    <property type="protein sequence ID" value="KIK40267.1"/>
    <property type="molecule type" value="Genomic_DNA"/>
</dbReference>
<keyword evidence="3" id="KW-0285">Flavoprotein</keyword>
<gene>
    <name evidence="8" type="ORF">CY34DRAFT_87688</name>
</gene>
<evidence type="ECO:0000259" key="7">
    <source>
        <dbReference type="Pfam" id="PF01266"/>
    </source>
</evidence>
<organism evidence="8 9">
    <name type="scientific">Suillus luteus UH-Slu-Lm8-n1</name>
    <dbReference type="NCBI Taxonomy" id="930992"/>
    <lineage>
        <taxon>Eukaryota</taxon>
        <taxon>Fungi</taxon>
        <taxon>Dikarya</taxon>
        <taxon>Basidiomycota</taxon>
        <taxon>Agaricomycotina</taxon>
        <taxon>Agaricomycetes</taxon>
        <taxon>Agaricomycetidae</taxon>
        <taxon>Boletales</taxon>
        <taxon>Suillineae</taxon>
        <taxon>Suillaceae</taxon>
        <taxon>Suillus</taxon>
    </lineage>
</organism>
<dbReference type="OrthoDB" id="2015447at2759"/>
<evidence type="ECO:0000313" key="8">
    <source>
        <dbReference type="EMBL" id="KIK40267.1"/>
    </source>
</evidence>
<dbReference type="Gene3D" id="3.40.50.720">
    <property type="entry name" value="NAD(P)-binding Rossmann-like Domain"/>
    <property type="match status" value="1"/>
</dbReference>
<dbReference type="Proteomes" id="UP000054485">
    <property type="component" value="Unassembled WGS sequence"/>
</dbReference>
<evidence type="ECO:0000256" key="5">
    <source>
        <dbReference type="ARBA" id="ARBA00023002"/>
    </source>
</evidence>
<dbReference type="InParanoid" id="A0A0D0B171"/>
<evidence type="ECO:0000256" key="3">
    <source>
        <dbReference type="ARBA" id="ARBA00022630"/>
    </source>
</evidence>
<dbReference type="GO" id="GO:0003884">
    <property type="term" value="F:D-amino-acid oxidase activity"/>
    <property type="evidence" value="ECO:0007669"/>
    <property type="project" value="InterPro"/>
</dbReference>
<name>A0A0D0B171_9AGAM</name>
<sequence>MALSNDDQIKEIIVIGAGVIGLTTALKIQEQGTYRVTIVAENFPTDPKSIRYTSHWAGAHHVSHAYNDQNQRKLDQDTFHALWQLSGPGSAAEGCFLRHTQTEYHGDDLTDAEWLHYMPDFKYLDTNELRGPAKMGFSFSTVTMNTPIYLNWLMSSFLAKNGTILRVSLQHISQLLERGTSPYTGAHSYRAVDAIVVCAGLGARNLGGVEDKDVYPIRGQTVLLRAPWIKFGRTMTEADGTYTYTMPRSNGDVLCGGTRVPNDWYPVPRPEITEDILARALQLTPELVPPQTCVDREPTVEDLRPIIIEPGCGLRPGRKGGIRLEVEWVDAPTRGKVPVVYNYGHSGYGFLSSWGSASKALELLEDALATGAPTNAEIGVEHPSGNLGN</sequence>
<dbReference type="PANTHER" id="PTHR11530:SF11">
    <property type="entry name" value="D-ASPARTATE OXIDASE"/>
    <property type="match status" value="1"/>
</dbReference>
<dbReference type="GO" id="GO:0005737">
    <property type="term" value="C:cytoplasm"/>
    <property type="evidence" value="ECO:0007669"/>
    <property type="project" value="TreeGrafter"/>
</dbReference>
<dbReference type="Pfam" id="PF01266">
    <property type="entry name" value="DAO"/>
    <property type="match status" value="1"/>
</dbReference>
<reference evidence="8 9" key="1">
    <citation type="submission" date="2014-04" db="EMBL/GenBank/DDBJ databases">
        <authorList>
            <consortium name="DOE Joint Genome Institute"/>
            <person name="Kuo A."/>
            <person name="Ruytinx J."/>
            <person name="Rineau F."/>
            <person name="Colpaert J."/>
            <person name="Kohler A."/>
            <person name="Nagy L.G."/>
            <person name="Floudas D."/>
            <person name="Copeland A."/>
            <person name="Barry K.W."/>
            <person name="Cichocki N."/>
            <person name="Veneault-Fourrey C."/>
            <person name="LaButti K."/>
            <person name="Lindquist E.A."/>
            <person name="Lipzen A."/>
            <person name="Lundell T."/>
            <person name="Morin E."/>
            <person name="Murat C."/>
            <person name="Sun H."/>
            <person name="Tunlid A."/>
            <person name="Henrissat B."/>
            <person name="Grigoriev I.V."/>
            <person name="Hibbett D.S."/>
            <person name="Martin F."/>
            <person name="Nordberg H.P."/>
            <person name="Cantor M.N."/>
            <person name="Hua S.X."/>
        </authorList>
    </citation>
    <scope>NUCLEOTIDE SEQUENCE [LARGE SCALE GENOMIC DNA]</scope>
    <source>
        <strain evidence="8 9">UH-Slu-Lm8-n1</strain>
    </source>
</reference>
<feature type="binding site" evidence="6">
    <location>
        <position position="347"/>
    </location>
    <ligand>
        <name>D-dopa</name>
        <dbReference type="ChEBI" id="CHEBI:149689"/>
    </ligand>
</feature>
<dbReference type="AlphaFoldDB" id="A0A0D0B171"/>
<keyword evidence="5" id="KW-0560">Oxidoreductase</keyword>
<comment type="similarity">
    <text evidence="2">Belongs to the DAMOX/DASOX family.</text>
</comment>
<dbReference type="InterPro" id="IPR023209">
    <property type="entry name" value="DAO"/>
</dbReference>
<keyword evidence="9" id="KW-1185">Reference proteome</keyword>
<dbReference type="InterPro" id="IPR006076">
    <property type="entry name" value="FAD-dep_OxRdtase"/>
</dbReference>
<reference evidence="9" key="2">
    <citation type="submission" date="2015-01" db="EMBL/GenBank/DDBJ databases">
        <title>Evolutionary Origins and Diversification of the Mycorrhizal Mutualists.</title>
        <authorList>
            <consortium name="DOE Joint Genome Institute"/>
            <consortium name="Mycorrhizal Genomics Consortium"/>
            <person name="Kohler A."/>
            <person name="Kuo A."/>
            <person name="Nagy L.G."/>
            <person name="Floudas D."/>
            <person name="Copeland A."/>
            <person name="Barry K.W."/>
            <person name="Cichocki N."/>
            <person name="Veneault-Fourrey C."/>
            <person name="LaButti K."/>
            <person name="Lindquist E.A."/>
            <person name="Lipzen A."/>
            <person name="Lundell T."/>
            <person name="Morin E."/>
            <person name="Murat C."/>
            <person name="Riley R."/>
            <person name="Ohm R."/>
            <person name="Sun H."/>
            <person name="Tunlid A."/>
            <person name="Henrissat B."/>
            <person name="Grigoriev I.V."/>
            <person name="Hibbett D.S."/>
            <person name="Martin F."/>
        </authorList>
    </citation>
    <scope>NUCLEOTIDE SEQUENCE [LARGE SCALE GENOMIC DNA]</scope>
    <source>
        <strain evidence="9">UH-Slu-Lm8-n1</strain>
    </source>
</reference>
<feature type="domain" description="FAD dependent oxidoreductase" evidence="7">
    <location>
        <begin position="12"/>
        <end position="358"/>
    </location>
</feature>
<dbReference type="SUPFAM" id="SSF54373">
    <property type="entry name" value="FAD-linked reductases, C-terminal domain"/>
    <property type="match status" value="1"/>
</dbReference>
<comment type="cofactor">
    <cofactor evidence="1 6">
        <name>FAD</name>
        <dbReference type="ChEBI" id="CHEBI:57692"/>
    </cofactor>
</comment>
<protein>
    <recommendedName>
        <fullName evidence="7">FAD dependent oxidoreductase domain-containing protein</fullName>
    </recommendedName>
</protein>
<evidence type="ECO:0000313" key="9">
    <source>
        <dbReference type="Proteomes" id="UP000054485"/>
    </source>
</evidence>
<dbReference type="GO" id="GO:0019478">
    <property type="term" value="P:D-amino acid catabolic process"/>
    <property type="evidence" value="ECO:0007669"/>
    <property type="project" value="TreeGrafter"/>
</dbReference>
<dbReference type="GO" id="GO:0071949">
    <property type="term" value="F:FAD binding"/>
    <property type="evidence" value="ECO:0007669"/>
    <property type="project" value="InterPro"/>
</dbReference>
<dbReference type="Gene3D" id="3.30.9.10">
    <property type="entry name" value="D-Amino Acid Oxidase, subunit A, domain 2"/>
    <property type="match status" value="1"/>
</dbReference>
<evidence type="ECO:0000256" key="1">
    <source>
        <dbReference type="ARBA" id="ARBA00001974"/>
    </source>
</evidence>
<dbReference type="HOGENOM" id="CLU_034311_1_1_1"/>
<feature type="binding site" evidence="6">
    <location>
        <begin position="53"/>
        <end position="54"/>
    </location>
    <ligand>
        <name>FAD</name>
        <dbReference type="ChEBI" id="CHEBI:57692"/>
    </ligand>
</feature>
<dbReference type="PANTHER" id="PTHR11530">
    <property type="entry name" value="D-AMINO ACID OXIDASE"/>
    <property type="match status" value="1"/>
</dbReference>
<evidence type="ECO:0000256" key="2">
    <source>
        <dbReference type="ARBA" id="ARBA00006730"/>
    </source>
</evidence>
<feature type="binding site" evidence="6">
    <location>
        <position position="315"/>
    </location>
    <ligand>
        <name>D-dopa</name>
        <dbReference type="ChEBI" id="CHEBI:149689"/>
    </ligand>
</feature>